<dbReference type="EMBL" id="JACHFR010000003">
    <property type="protein sequence ID" value="MBB5219517.1"/>
    <property type="molecule type" value="Genomic_DNA"/>
</dbReference>
<dbReference type="InterPro" id="IPR013738">
    <property type="entry name" value="Beta_galactosidase_Trimer"/>
</dbReference>
<feature type="domain" description="Glycoside hydrolase family 42 N-terminal" evidence="10">
    <location>
        <begin position="15"/>
        <end position="385"/>
    </location>
</feature>
<feature type="binding site" evidence="9">
    <location>
        <position position="156"/>
    </location>
    <ligand>
        <name>Zn(2+)</name>
        <dbReference type="ChEBI" id="CHEBI:29105"/>
    </ligand>
</feature>
<feature type="domain" description="Beta-galactosidase C-terminal" evidence="12">
    <location>
        <begin position="618"/>
        <end position="675"/>
    </location>
</feature>
<evidence type="ECO:0000259" key="10">
    <source>
        <dbReference type="Pfam" id="PF02449"/>
    </source>
</evidence>
<dbReference type="GO" id="GO:0046872">
    <property type="term" value="F:metal ion binding"/>
    <property type="evidence" value="ECO:0007669"/>
    <property type="project" value="UniProtKB-KW"/>
</dbReference>
<evidence type="ECO:0000256" key="4">
    <source>
        <dbReference type="ARBA" id="ARBA00022801"/>
    </source>
</evidence>
<sequence>MINDPKVKKVLYGGDYNPEQWSIEERNRDMELLPQAGIDTVTLNVFSWAKLQPSEKKYDFSDLDRIVDMVSQKGMNICMATSTAAHPAWMARKYPDILRTDIDGRKHNFGSRHNSCPNSPTYKKYAPLLAKKLAERYGNRSNILAWHISNEYGGLCYCDNCKKAWRQWLKNKYKTIENLNEKWNTAFWSHTYYDWEDIQIPSHISERWNYDRTNMQIQTIDYYRFNTEGIVNMYRMEADAIHSVLPDAKVTTNLMSTYPELDYNKFAPYMDFISWDNYPSPNDSYTRVAFNHEVMRGLKRDKPFCLMEQTPSVTNWQPYNSLKRPGVMRLMSYQAVAHGADTVLFFQMRRSRGCCEKFHGAVIDHYPSAETRVFKETAALGKELKLLSDKFIGSLEKTEAAILFDWNCMWGVMFSSGPSVDFKYTDEVYKYYDAFCKQNIPVDVISPDQSLDKYKVVIAPALYMISKENAEKIQRFVQNGGTFLTTVMSGMTDENDLVTDKGYPGELRKVCGIWAEETDALLPGKPNSVVIKDGSLKGEYPAVILADIIHPDTAETIAVYGSDFYQGTPVITKNSFGQGKAWYVGTCADRDSGLLEKLILSITDEAGIKPVLPSVKDIEVTQRVSSDGKKFIFILNQGTEDKKINIPFEAEELLTSASVKAGNDLMIKAKDVLILCRN</sequence>
<dbReference type="Pfam" id="PF02449">
    <property type="entry name" value="Glyco_hydro_42"/>
    <property type="match status" value="1"/>
</dbReference>
<keyword evidence="4 6" id="KW-0378">Hydrolase</keyword>
<dbReference type="CDD" id="cd03143">
    <property type="entry name" value="A4_beta-galactosidase_middle_domain"/>
    <property type="match status" value="1"/>
</dbReference>
<gene>
    <name evidence="13" type="ORF">HNP77_001899</name>
</gene>
<dbReference type="SUPFAM" id="SSF51445">
    <property type="entry name" value="(Trans)glycosidases"/>
    <property type="match status" value="1"/>
</dbReference>
<dbReference type="GO" id="GO:0009341">
    <property type="term" value="C:beta-galactosidase complex"/>
    <property type="evidence" value="ECO:0007669"/>
    <property type="project" value="InterPro"/>
</dbReference>
<dbReference type="GO" id="GO:0006012">
    <property type="term" value="P:galactose metabolic process"/>
    <property type="evidence" value="ECO:0007669"/>
    <property type="project" value="InterPro"/>
</dbReference>
<feature type="binding site" evidence="8">
    <location>
        <position position="112"/>
    </location>
    <ligand>
        <name>substrate</name>
    </ligand>
</feature>
<comment type="similarity">
    <text evidence="2 6">Belongs to the glycosyl hydrolase 42 family.</text>
</comment>
<keyword evidence="9" id="KW-0862">Zinc</keyword>
<organism evidence="13 14">
    <name type="scientific">Treponema rectale</name>
    <dbReference type="NCBI Taxonomy" id="744512"/>
    <lineage>
        <taxon>Bacteria</taxon>
        <taxon>Pseudomonadati</taxon>
        <taxon>Spirochaetota</taxon>
        <taxon>Spirochaetia</taxon>
        <taxon>Spirochaetales</taxon>
        <taxon>Treponemataceae</taxon>
        <taxon>Treponema</taxon>
    </lineage>
</organism>
<dbReference type="Proteomes" id="UP000578697">
    <property type="component" value="Unassembled WGS sequence"/>
</dbReference>
<evidence type="ECO:0000256" key="9">
    <source>
        <dbReference type="PIRSR" id="PIRSR001084-3"/>
    </source>
</evidence>
<evidence type="ECO:0000256" key="5">
    <source>
        <dbReference type="ARBA" id="ARBA00023295"/>
    </source>
</evidence>
<dbReference type="InterPro" id="IPR013780">
    <property type="entry name" value="Glyco_hydro_b"/>
</dbReference>
<accession>A0A840SCL3</accession>
<dbReference type="InterPro" id="IPR003476">
    <property type="entry name" value="Glyco_hydro_42"/>
</dbReference>
<evidence type="ECO:0000256" key="1">
    <source>
        <dbReference type="ARBA" id="ARBA00001412"/>
    </source>
</evidence>
<dbReference type="Gene3D" id="2.60.40.1180">
    <property type="entry name" value="Golgi alpha-mannosidase II"/>
    <property type="match status" value="1"/>
</dbReference>
<evidence type="ECO:0000313" key="14">
    <source>
        <dbReference type="Proteomes" id="UP000578697"/>
    </source>
</evidence>
<dbReference type="InterPro" id="IPR029062">
    <property type="entry name" value="Class_I_gatase-like"/>
</dbReference>
<dbReference type="Gene3D" id="3.40.50.880">
    <property type="match status" value="1"/>
</dbReference>
<feature type="binding site" evidence="8">
    <location>
        <position position="150"/>
    </location>
    <ligand>
        <name>substrate</name>
    </ligand>
</feature>
<dbReference type="InterPro" id="IPR013529">
    <property type="entry name" value="Glyco_hydro_42_N"/>
</dbReference>
<dbReference type="Gene3D" id="3.20.20.80">
    <property type="entry name" value="Glycosidases"/>
    <property type="match status" value="1"/>
</dbReference>
<keyword evidence="9" id="KW-0479">Metal-binding</keyword>
<comment type="caution">
    <text evidence="13">The sequence shown here is derived from an EMBL/GenBank/DDBJ whole genome shotgun (WGS) entry which is preliminary data.</text>
</comment>
<name>A0A840SCL3_9SPIR</name>
<evidence type="ECO:0000256" key="3">
    <source>
        <dbReference type="ARBA" id="ARBA00012756"/>
    </source>
</evidence>
<dbReference type="Pfam" id="PF08533">
    <property type="entry name" value="Glyco_hydro_42C"/>
    <property type="match status" value="1"/>
</dbReference>
<feature type="active site" description="Proton donor" evidence="7">
    <location>
        <position position="151"/>
    </location>
</feature>
<dbReference type="PANTHER" id="PTHR36447">
    <property type="entry name" value="BETA-GALACTOSIDASE GANA"/>
    <property type="match status" value="1"/>
</dbReference>
<keyword evidence="14" id="KW-1185">Reference proteome</keyword>
<evidence type="ECO:0000256" key="7">
    <source>
        <dbReference type="PIRSR" id="PIRSR001084-1"/>
    </source>
</evidence>
<evidence type="ECO:0000259" key="12">
    <source>
        <dbReference type="Pfam" id="PF08533"/>
    </source>
</evidence>
<feature type="active site" description="Nucleophile" evidence="7">
    <location>
        <position position="308"/>
    </location>
</feature>
<feature type="binding site" evidence="8">
    <location>
        <position position="316"/>
    </location>
    <ligand>
        <name>substrate</name>
    </ligand>
</feature>
<evidence type="ECO:0000256" key="2">
    <source>
        <dbReference type="ARBA" id="ARBA00005940"/>
    </source>
</evidence>
<evidence type="ECO:0000259" key="11">
    <source>
        <dbReference type="Pfam" id="PF08532"/>
    </source>
</evidence>
<reference evidence="13 14" key="1">
    <citation type="submission" date="2020-08" db="EMBL/GenBank/DDBJ databases">
        <title>Genomic Encyclopedia of Type Strains, Phase IV (KMG-IV): sequencing the most valuable type-strain genomes for metagenomic binning, comparative biology and taxonomic classification.</title>
        <authorList>
            <person name="Goeker M."/>
        </authorList>
    </citation>
    <scope>NUCLEOTIDE SEQUENCE [LARGE SCALE GENOMIC DNA]</scope>
    <source>
        <strain evidence="13 14">DSM 103679</strain>
    </source>
</reference>
<feature type="binding site" evidence="9">
    <location>
        <position position="116"/>
    </location>
    <ligand>
        <name>Zn(2+)</name>
        <dbReference type="ChEBI" id="CHEBI:29105"/>
    </ligand>
</feature>
<dbReference type="Pfam" id="PF08532">
    <property type="entry name" value="Glyco_hydro_42M"/>
    <property type="match status" value="1"/>
</dbReference>
<feature type="binding site" evidence="9">
    <location>
        <position position="158"/>
    </location>
    <ligand>
        <name>Zn(2+)</name>
        <dbReference type="ChEBI" id="CHEBI:29105"/>
    </ligand>
</feature>
<evidence type="ECO:0000313" key="13">
    <source>
        <dbReference type="EMBL" id="MBB5219517.1"/>
    </source>
</evidence>
<dbReference type="RefSeq" id="WP_184652945.1">
    <property type="nucleotide sequence ID" value="NZ_JACHFR010000003.1"/>
</dbReference>
<dbReference type="InterPro" id="IPR017853">
    <property type="entry name" value="GH"/>
</dbReference>
<proteinExistence type="inferred from homology"/>
<evidence type="ECO:0000256" key="6">
    <source>
        <dbReference type="PIRNR" id="PIRNR001084"/>
    </source>
</evidence>
<dbReference type="GO" id="GO:0004565">
    <property type="term" value="F:beta-galactosidase activity"/>
    <property type="evidence" value="ECO:0007669"/>
    <property type="project" value="UniProtKB-EC"/>
</dbReference>
<dbReference type="EC" id="3.2.1.23" evidence="3 6"/>
<dbReference type="PIRSF" id="PIRSF001084">
    <property type="entry name" value="B-galactosidase"/>
    <property type="match status" value="1"/>
</dbReference>
<protein>
    <recommendedName>
        <fullName evidence="3 6">Beta-galactosidase</fullName>
        <shortName evidence="6">Beta-gal</shortName>
        <ecNumber evidence="3 6">3.2.1.23</ecNumber>
    </recommendedName>
</protein>
<dbReference type="SUPFAM" id="SSF52317">
    <property type="entry name" value="Class I glutamine amidotransferase-like"/>
    <property type="match status" value="1"/>
</dbReference>
<dbReference type="AlphaFoldDB" id="A0A840SCL3"/>
<keyword evidence="5 6" id="KW-0326">Glycosidase</keyword>
<comment type="catalytic activity">
    <reaction evidence="1 6">
        <text>Hydrolysis of terminal non-reducing beta-D-galactose residues in beta-D-galactosides.</text>
        <dbReference type="EC" id="3.2.1.23"/>
    </reaction>
</comment>
<feature type="binding site" evidence="9">
    <location>
        <position position="161"/>
    </location>
    <ligand>
        <name>Zn(2+)</name>
        <dbReference type="ChEBI" id="CHEBI:29105"/>
    </ligand>
</feature>
<dbReference type="InterPro" id="IPR013739">
    <property type="entry name" value="Beta_galactosidase_C"/>
</dbReference>
<dbReference type="PANTHER" id="PTHR36447:SF1">
    <property type="entry name" value="BETA-GALACTOSIDASE GANA"/>
    <property type="match status" value="1"/>
</dbReference>
<feature type="domain" description="Beta-galactosidase trimerisation" evidence="11">
    <location>
        <begin position="399"/>
        <end position="608"/>
    </location>
</feature>
<evidence type="ECO:0000256" key="8">
    <source>
        <dbReference type="PIRSR" id="PIRSR001084-2"/>
    </source>
</evidence>